<keyword evidence="4 6" id="KW-1133">Transmembrane helix</keyword>
<sequence>MFANKHRAARFLRFCTVGLGNTAIDFTAFFLLTLGGIPYLLAQALAYVAGIVNSYFLNRRWTFRVVRKANALEAGSFIIVNGLSLLVSLGLLAVLHDENQLSLWLSKFIATGGGLVVNYIGNRLWVFSENRKASGEIS</sequence>
<keyword evidence="5 6" id="KW-0472">Membrane</keyword>
<comment type="caution">
    <text evidence="8">The sequence shown here is derived from an EMBL/GenBank/DDBJ whole genome shotgun (WGS) entry which is preliminary data.</text>
</comment>
<evidence type="ECO:0000313" key="8">
    <source>
        <dbReference type="EMBL" id="TEB08557.1"/>
    </source>
</evidence>
<dbReference type="PANTHER" id="PTHR38459:SF1">
    <property type="entry name" value="PROPHAGE BACTOPRENOL-LINKED GLUCOSE TRANSLOCASE HOMOLOG"/>
    <property type="match status" value="1"/>
</dbReference>
<evidence type="ECO:0000256" key="6">
    <source>
        <dbReference type="SAM" id="Phobius"/>
    </source>
</evidence>
<evidence type="ECO:0000256" key="4">
    <source>
        <dbReference type="ARBA" id="ARBA00022989"/>
    </source>
</evidence>
<evidence type="ECO:0000313" key="9">
    <source>
        <dbReference type="Proteomes" id="UP000298324"/>
    </source>
</evidence>
<dbReference type="EMBL" id="QFGA01000001">
    <property type="protein sequence ID" value="TEB08557.1"/>
    <property type="molecule type" value="Genomic_DNA"/>
</dbReference>
<evidence type="ECO:0000256" key="1">
    <source>
        <dbReference type="ARBA" id="ARBA00004141"/>
    </source>
</evidence>
<protein>
    <submittedName>
        <fullName evidence="8">GtrA-like protein</fullName>
    </submittedName>
</protein>
<dbReference type="InterPro" id="IPR007267">
    <property type="entry name" value="GtrA_DPMS_TM"/>
</dbReference>
<comment type="subcellular location">
    <subcellularLocation>
        <location evidence="1">Membrane</location>
        <topology evidence="1">Multi-pass membrane protein</topology>
    </subcellularLocation>
</comment>
<proteinExistence type="inferred from homology"/>
<evidence type="ECO:0000256" key="3">
    <source>
        <dbReference type="ARBA" id="ARBA00022692"/>
    </source>
</evidence>
<dbReference type="Pfam" id="PF04138">
    <property type="entry name" value="GtrA_DPMS_TM"/>
    <property type="match status" value="1"/>
</dbReference>
<dbReference type="GO" id="GO:0005886">
    <property type="term" value="C:plasma membrane"/>
    <property type="evidence" value="ECO:0007669"/>
    <property type="project" value="TreeGrafter"/>
</dbReference>
<reference evidence="8 9" key="1">
    <citation type="journal article" date="2018" name="Environ. Microbiol.">
        <title>Novel energy conservation strategies and behaviour of Pelotomaculum schinkii driving syntrophic propionate catabolism.</title>
        <authorList>
            <person name="Hidalgo-Ahumada C.A.P."/>
            <person name="Nobu M.K."/>
            <person name="Narihiro T."/>
            <person name="Tamaki H."/>
            <person name="Liu W.T."/>
            <person name="Kamagata Y."/>
            <person name="Stams A.J.M."/>
            <person name="Imachi H."/>
            <person name="Sousa D.Z."/>
        </authorList>
    </citation>
    <scope>NUCLEOTIDE SEQUENCE [LARGE SCALE GENOMIC DNA]</scope>
    <source>
        <strain evidence="8 9">HH</strain>
    </source>
</reference>
<keyword evidence="9" id="KW-1185">Reference proteome</keyword>
<evidence type="ECO:0000256" key="5">
    <source>
        <dbReference type="ARBA" id="ARBA00023136"/>
    </source>
</evidence>
<gene>
    <name evidence="8" type="ORF">Psch_02121</name>
</gene>
<dbReference type="GO" id="GO:0000271">
    <property type="term" value="P:polysaccharide biosynthetic process"/>
    <property type="evidence" value="ECO:0007669"/>
    <property type="project" value="InterPro"/>
</dbReference>
<evidence type="ECO:0000256" key="2">
    <source>
        <dbReference type="ARBA" id="ARBA00009399"/>
    </source>
</evidence>
<comment type="similarity">
    <text evidence="2">Belongs to the GtrA family.</text>
</comment>
<evidence type="ECO:0000259" key="7">
    <source>
        <dbReference type="Pfam" id="PF04138"/>
    </source>
</evidence>
<dbReference type="RefSeq" id="WP_134217234.1">
    <property type="nucleotide sequence ID" value="NZ_QFGA01000001.1"/>
</dbReference>
<keyword evidence="3 6" id="KW-0812">Transmembrane</keyword>
<name>A0A4Y7RJQ0_9FIRM</name>
<dbReference type="InterPro" id="IPR051401">
    <property type="entry name" value="GtrA_CellWall_Glycosyl"/>
</dbReference>
<dbReference type="Proteomes" id="UP000298324">
    <property type="component" value="Unassembled WGS sequence"/>
</dbReference>
<organism evidence="8 9">
    <name type="scientific">Pelotomaculum schinkii</name>
    <dbReference type="NCBI Taxonomy" id="78350"/>
    <lineage>
        <taxon>Bacteria</taxon>
        <taxon>Bacillati</taxon>
        <taxon>Bacillota</taxon>
        <taxon>Clostridia</taxon>
        <taxon>Eubacteriales</taxon>
        <taxon>Desulfotomaculaceae</taxon>
        <taxon>Pelotomaculum</taxon>
    </lineage>
</organism>
<dbReference type="AlphaFoldDB" id="A0A4Y7RJQ0"/>
<feature type="domain" description="GtrA/DPMS transmembrane" evidence="7">
    <location>
        <begin position="13"/>
        <end position="127"/>
    </location>
</feature>
<feature type="transmembrane region" description="Helical" evidence="6">
    <location>
        <begin position="101"/>
        <end position="121"/>
    </location>
</feature>
<feature type="transmembrane region" description="Helical" evidence="6">
    <location>
        <begin position="37"/>
        <end position="56"/>
    </location>
</feature>
<accession>A0A4Y7RJQ0</accession>
<feature type="transmembrane region" description="Helical" evidence="6">
    <location>
        <begin position="12"/>
        <end position="31"/>
    </location>
</feature>
<dbReference type="PANTHER" id="PTHR38459">
    <property type="entry name" value="PROPHAGE BACTOPRENOL-LINKED GLUCOSE TRANSLOCASE HOMOLOG"/>
    <property type="match status" value="1"/>
</dbReference>
<feature type="transmembrane region" description="Helical" evidence="6">
    <location>
        <begin position="77"/>
        <end position="95"/>
    </location>
</feature>